<dbReference type="Pfam" id="PF25872">
    <property type="entry name" value="HTH_77"/>
    <property type="match status" value="1"/>
</dbReference>
<reference evidence="5 6" key="1">
    <citation type="submission" date="2020-04" db="EMBL/GenBank/DDBJ databases">
        <authorList>
            <person name="De Canck E."/>
        </authorList>
    </citation>
    <scope>NUCLEOTIDE SEQUENCE [LARGE SCALE GENOMIC DNA]</scope>
    <source>
        <strain evidence="5 6">LMG 24238</strain>
    </source>
</reference>
<dbReference type="Pfam" id="PF13401">
    <property type="entry name" value="AAA_22"/>
    <property type="match status" value="1"/>
</dbReference>
<evidence type="ECO:0000256" key="3">
    <source>
        <dbReference type="SAM" id="MobiDB-lite"/>
    </source>
</evidence>
<dbReference type="PANTHER" id="PTHR47691:SF3">
    <property type="entry name" value="HTH-TYPE TRANSCRIPTIONAL REGULATOR RV0890C-RELATED"/>
    <property type="match status" value="1"/>
</dbReference>
<sequence>MICIGPLQVDLASRELFRDGQPLRLGSRAFDMLAVLIAANGALVSKNDLLKQVWPDTFVEENNLQVHMSALRKALGESRGLIQTVSGRGYRLVLRHPLATPSDSSGRDDELEAAVETRQNRAVPNNLPANFSTLVGREKALNDVALALASTRHITLVGSGGIGKTRLAIEVARSLLQHYPDGVYLVSLAATCDANSVLAMFATSIGVNAATGALTFARVSKELSARRVLFILDNCEHVLGPAAELAETLLNANPSASILATSREPLRVVDEHLYWVASLEVPAQDDQSQDVLQRSAVRLFLSRARSIDERFSADERSIHLTGMVCRRLDGIPLAIELAAARAAILGIETLADHLDDRFNMLTGGNRTALPRHQTLKATLDWSHALLDDTERATLRGLGVFVNGFTLEAAVAVVGGGALRELDVIAAVSGLVEKSLVVTQVERGKARYRLLETTRAYALQKLDDNGERRLATLNHARYFAGLLECERSGRANPASACSEPWHRRMHELLDDLRAALGWALSPKGDEALGEMLAVNVTSLLYELSLVDECCVWARRALDSVTAAHQGSRSGRHLRVRMQLLAALGGALVHVSGPNREMLGIWAEVLATAIALGDQVFEARALWGMWNADQSSGAARNALAFAQRFASLASESGDAMSAILGYCLLGIASHYVGDQQQARLSLERFLQHVDSLQHRLPLGQSADQRVVGRATLARVLWLQGFVDQALALAEDCVAAACHHGQAIVTCYVLAEAEIPLALLSGKRDRAARAIAMLQDLSRCAGLSVSQACCRCFGEYLRSLDETGPERVRALRAALNDLEALEYGAPRAMLAAQYALTLGRAGQRREGIAALAHALARCDEAGDHWYTVELRRVHGELLLMEYAGEPPLGEVATDAEACLTAALEESLAQGALSLQLRTATSLARLWYAQGRNREAVQLLNSACARMTEGFDWNDFKAAKQLLRIATEASKRADAPANADGDADAETDSDTNATSGPLDQPRRGKISQDG</sequence>
<dbReference type="InterPro" id="IPR011990">
    <property type="entry name" value="TPR-like_helical_dom_sf"/>
</dbReference>
<gene>
    <name evidence="5" type="ORF">LMG24238_02352</name>
</gene>
<dbReference type="InterPro" id="IPR016032">
    <property type="entry name" value="Sig_transdc_resp-reg_C-effctor"/>
</dbReference>
<keyword evidence="1 2" id="KW-0238">DNA-binding</keyword>
<dbReference type="InterPro" id="IPR036388">
    <property type="entry name" value="WH-like_DNA-bd_sf"/>
</dbReference>
<evidence type="ECO:0000313" key="5">
    <source>
        <dbReference type="EMBL" id="CAB3675857.1"/>
    </source>
</evidence>
<dbReference type="AlphaFoldDB" id="A0A6J5AS59"/>
<dbReference type="Proteomes" id="UP000494255">
    <property type="component" value="Unassembled WGS sequence"/>
</dbReference>
<accession>A0A6J5AS59</accession>
<dbReference type="SMART" id="SM00862">
    <property type="entry name" value="Trans_reg_C"/>
    <property type="match status" value="1"/>
</dbReference>
<dbReference type="SUPFAM" id="SSF46894">
    <property type="entry name" value="C-terminal effector domain of the bipartite response regulators"/>
    <property type="match status" value="1"/>
</dbReference>
<dbReference type="PROSITE" id="PS51755">
    <property type="entry name" value="OMPR_PHOB"/>
    <property type="match status" value="1"/>
</dbReference>
<dbReference type="RefSeq" id="WP_175050573.1">
    <property type="nucleotide sequence ID" value="NZ_CADIKC010000002.1"/>
</dbReference>
<dbReference type="PANTHER" id="PTHR47691">
    <property type="entry name" value="REGULATOR-RELATED"/>
    <property type="match status" value="1"/>
</dbReference>
<dbReference type="InterPro" id="IPR027417">
    <property type="entry name" value="P-loop_NTPase"/>
</dbReference>
<dbReference type="InterPro" id="IPR001867">
    <property type="entry name" value="OmpR/PhoB-type_DNA-bd"/>
</dbReference>
<organism evidence="5 6">
    <name type="scientific">Paraburkholderia sediminicola</name>
    <dbReference type="NCBI Taxonomy" id="458836"/>
    <lineage>
        <taxon>Bacteria</taxon>
        <taxon>Pseudomonadati</taxon>
        <taxon>Pseudomonadota</taxon>
        <taxon>Betaproteobacteria</taxon>
        <taxon>Burkholderiales</taxon>
        <taxon>Burkholderiaceae</taxon>
        <taxon>Paraburkholderia</taxon>
    </lineage>
</organism>
<dbReference type="GO" id="GO:0003677">
    <property type="term" value="F:DNA binding"/>
    <property type="evidence" value="ECO:0007669"/>
    <property type="project" value="UniProtKB-UniRule"/>
</dbReference>
<evidence type="ECO:0000256" key="2">
    <source>
        <dbReference type="PROSITE-ProRule" id="PRU01091"/>
    </source>
</evidence>
<dbReference type="Gene3D" id="1.25.40.10">
    <property type="entry name" value="Tetratricopeptide repeat domain"/>
    <property type="match status" value="1"/>
</dbReference>
<dbReference type="GO" id="GO:0000160">
    <property type="term" value="P:phosphorelay signal transduction system"/>
    <property type="evidence" value="ECO:0007669"/>
    <property type="project" value="InterPro"/>
</dbReference>
<dbReference type="Gene3D" id="3.40.50.300">
    <property type="entry name" value="P-loop containing nucleotide triphosphate hydrolases"/>
    <property type="match status" value="1"/>
</dbReference>
<feature type="compositionally biased region" description="Basic and acidic residues" evidence="3">
    <location>
        <begin position="996"/>
        <end position="1006"/>
    </location>
</feature>
<dbReference type="Pfam" id="PF00486">
    <property type="entry name" value="Trans_reg_C"/>
    <property type="match status" value="1"/>
</dbReference>
<dbReference type="SUPFAM" id="SSF52540">
    <property type="entry name" value="P-loop containing nucleoside triphosphate hydrolases"/>
    <property type="match status" value="1"/>
</dbReference>
<dbReference type="PRINTS" id="PR00364">
    <property type="entry name" value="DISEASERSIST"/>
</dbReference>
<dbReference type="Gene3D" id="1.10.10.10">
    <property type="entry name" value="Winged helix-like DNA-binding domain superfamily/Winged helix DNA-binding domain"/>
    <property type="match status" value="1"/>
</dbReference>
<dbReference type="CDD" id="cd00383">
    <property type="entry name" value="trans_reg_C"/>
    <property type="match status" value="1"/>
</dbReference>
<feature type="region of interest" description="Disordered" evidence="3">
    <location>
        <begin position="965"/>
        <end position="1006"/>
    </location>
</feature>
<dbReference type="EMBL" id="CADIKC010000002">
    <property type="protein sequence ID" value="CAB3675857.1"/>
    <property type="molecule type" value="Genomic_DNA"/>
</dbReference>
<keyword evidence="6" id="KW-1185">Reference proteome</keyword>
<dbReference type="GeneID" id="97040983"/>
<feature type="domain" description="OmpR/PhoB-type" evidence="4">
    <location>
        <begin position="1"/>
        <end position="94"/>
    </location>
</feature>
<protein>
    <recommendedName>
        <fullName evidence="4">OmpR/PhoB-type domain-containing protein</fullName>
    </recommendedName>
</protein>
<dbReference type="GO" id="GO:0016887">
    <property type="term" value="F:ATP hydrolysis activity"/>
    <property type="evidence" value="ECO:0007669"/>
    <property type="project" value="InterPro"/>
</dbReference>
<dbReference type="InterPro" id="IPR058852">
    <property type="entry name" value="HTH_77"/>
</dbReference>
<dbReference type="InterPro" id="IPR049945">
    <property type="entry name" value="AAA_22"/>
</dbReference>
<evidence type="ECO:0000256" key="1">
    <source>
        <dbReference type="ARBA" id="ARBA00023125"/>
    </source>
</evidence>
<evidence type="ECO:0000313" key="6">
    <source>
        <dbReference type="Proteomes" id="UP000494255"/>
    </source>
</evidence>
<dbReference type="GO" id="GO:0006355">
    <property type="term" value="P:regulation of DNA-templated transcription"/>
    <property type="evidence" value="ECO:0007669"/>
    <property type="project" value="InterPro"/>
</dbReference>
<feature type="DNA-binding region" description="OmpR/PhoB-type" evidence="2">
    <location>
        <begin position="1"/>
        <end position="94"/>
    </location>
</feature>
<evidence type="ECO:0000259" key="4">
    <source>
        <dbReference type="PROSITE" id="PS51755"/>
    </source>
</evidence>
<proteinExistence type="predicted"/>
<name>A0A6J5AS59_9BURK</name>